<keyword evidence="4" id="KW-0732">Signal</keyword>
<dbReference type="PANTHER" id="PTHR34142">
    <property type="entry name" value="ENDO-BETA-1,4-GLUCANASE A"/>
    <property type="match status" value="1"/>
</dbReference>
<dbReference type="GO" id="GO:0009251">
    <property type="term" value="P:glucan catabolic process"/>
    <property type="evidence" value="ECO:0007669"/>
    <property type="project" value="TreeGrafter"/>
</dbReference>
<dbReference type="PROSITE" id="PS50231">
    <property type="entry name" value="RICIN_B_LECTIN"/>
    <property type="match status" value="1"/>
</dbReference>
<dbReference type="InterPro" id="IPR000772">
    <property type="entry name" value="Ricin_B_lectin"/>
</dbReference>
<dbReference type="PANTHER" id="PTHR34142:SF1">
    <property type="entry name" value="GLYCOSIDE HYDROLASE FAMILY 5 DOMAIN-CONTAINING PROTEIN"/>
    <property type="match status" value="1"/>
</dbReference>
<keyword evidence="1 3" id="KW-0378">Hydrolase</keyword>
<dbReference type="AlphaFoldDB" id="A0A9W4E2P0"/>
<dbReference type="InterPro" id="IPR001547">
    <property type="entry name" value="Glyco_hydro_5"/>
</dbReference>
<protein>
    <submittedName>
        <fullName evidence="6">Carbohydrate-binding protein</fullName>
    </submittedName>
</protein>
<dbReference type="EMBL" id="CAJSLV010000043">
    <property type="protein sequence ID" value="CAG6392150.1"/>
    <property type="molecule type" value="Genomic_DNA"/>
</dbReference>
<evidence type="ECO:0000313" key="6">
    <source>
        <dbReference type="EMBL" id="CAG6392150.1"/>
    </source>
</evidence>
<dbReference type="Proteomes" id="UP001152519">
    <property type="component" value="Unassembled WGS sequence"/>
</dbReference>
<dbReference type="SUPFAM" id="SSF51445">
    <property type="entry name" value="(Trans)glycosidases"/>
    <property type="match status" value="1"/>
</dbReference>
<keyword evidence="7" id="KW-1185">Reference proteome</keyword>
<dbReference type="Gene3D" id="3.20.20.80">
    <property type="entry name" value="Glycosidases"/>
    <property type="match status" value="1"/>
</dbReference>
<comment type="similarity">
    <text evidence="3">Belongs to the glycosyl hydrolase 5 (cellulase A) family.</text>
</comment>
<feature type="domain" description="Ricin B lectin" evidence="5">
    <location>
        <begin position="360"/>
        <end position="486"/>
    </location>
</feature>
<evidence type="ECO:0000256" key="2">
    <source>
        <dbReference type="ARBA" id="ARBA00023295"/>
    </source>
</evidence>
<evidence type="ECO:0000256" key="1">
    <source>
        <dbReference type="ARBA" id="ARBA00022801"/>
    </source>
</evidence>
<feature type="signal peptide" evidence="4">
    <location>
        <begin position="1"/>
        <end position="33"/>
    </location>
</feature>
<reference evidence="6" key="1">
    <citation type="submission" date="2021-05" db="EMBL/GenBank/DDBJ databases">
        <authorList>
            <person name="Arsene-Ploetze F."/>
        </authorList>
    </citation>
    <scope>NUCLEOTIDE SEQUENCE</scope>
    <source>
        <strain evidence="6">DSM 42138</strain>
    </source>
</reference>
<dbReference type="RefSeq" id="WP_251486248.1">
    <property type="nucleotide sequence ID" value="NZ_CAJSLV010000043.1"/>
</dbReference>
<dbReference type="Gene3D" id="2.80.10.50">
    <property type="match status" value="1"/>
</dbReference>
<dbReference type="SUPFAM" id="SSF50370">
    <property type="entry name" value="Ricin B-like lectins"/>
    <property type="match status" value="1"/>
</dbReference>
<dbReference type="CDD" id="cd23418">
    <property type="entry name" value="beta-trefoil_Ricin_XLN-like"/>
    <property type="match status" value="1"/>
</dbReference>
<dbReference type="InterPro" id="IPR017853">
    <property type="entry name" value="GH"/>
</dbReference>
<dbReference type="Pfam" id="PF00652">
    <property type="entry name" value="Ricin_B_lectin"/>
    <property type="match status" value="1"/>
</dbReference>
<evidence type="ECO:0000313" key="7">
    <source>
        <dbReference type="Proteomes" id="UP001152519"/>
    </source>
</evidence>
<comment type="caution">
    <text evidence="6">The sequence shown here is derived from an EMBL/GenBank/DDBJ whole genome shotgun (WGS) entry which is preliminary data.</text>
</comment>
<gene>
    <name evidence="6" type="ORF">SCOCK_150122</name>
</gene>
<evidence type="ECO:0000256" key="3">
    <source>
        <dbReference type="RuleBase" id="RU361153"/>
    </source>
</evidence>
<sequence length="487" mass="51188">MKRSTVFPRHQRPGRLRAILGALTLAIAGTAAAAVSTPAAASAAASTAAGTSDFRGVNWADARDNYADDPVVPSGLSTSDSYATVKAKAMAILAGFQNNLGANTVRLPVNPYSVGTNWWNSYTGAIDAATVMGFKVIIGYWEGPSHKDGKVDDTAAWSTMWNTVTAKYGGNSSVYFEPMNEPFGYSASAWADTAAGWLDAHSGIPRSRVFISGTGYNDNVTSVCADSRLTGTYLSLHDYAFWASHSYTDWITDLRNRIGSCASRTVLDEFGAPMTTGLDYGDALSTDNFVAFIRAATETTRSLSMGSVYWPGLRNGDTYSMETLHGAGTNLSLATNNATGADRLRYGWGLSGGSGPAGGAALVRSASSGRCLDVPGQSQNDGTQLDIWDCNSGANQQWAYASGKELQVYGNKCLDAYGQGRTNGTVADIYTCNGGANQQWNLNSDGTITGVQSGLCLEVSGASTANGTPVELWACNGGSNQRWALTG</sequence>
<feature type="chain" id="PRO_5040871729" evidence="4">
    <location>
        <begin position="34"/>
        <end position="487"/>
    </location>
</feature>
<dbReference type="InterPro" id="IPR035992">
    <property type="entry name" value="Ricin_B-like_lectins"/>
</dbReference>
<proteinExistence type="inferred from homology"/>
<organism evidence="6 7">
    <name type="scientific">Actinacidiphila cocklensis</name>
    <dbReference type="NCBI Taxonomy" id="887465"/>
    <lineage>
        <taxon>Bacteria</taxon>
        <taxon>Bacillati</taxon>
        <taxon>Actinomycetota</taxon>
        <taxon>Actinomycetes</taxon>
        <taxon>Kitasatosporales</taxon>
        <taxon>Streptomycetaceae</taxon>
        <taxon>Actinacidiphila</taxon>
    </lineage>
</organism>
<accession>A0A9W4E2P0</accession>
<name>A0A9W4E2P0_9ACTN</name>
<dbReference type="GO" id="GO:0004553">
    <property type="term" value="F:hydrolase activity, hydrolyzing O-glycosyl compounds"/>
    <property type="evidence" value="ECO:0007669"/>
    <property type="project" value="InterPro"/>
</dbReference>
<dbReference type="Pfam" id="PF00150">
    <property type="entry name" value="Cellulase"/>
    <property type="match status" value="1"/>
</dbReference>
<dbReference type="SMART" id="SM00458">
    <property type="entry name" value="RICIN"/>
    <property type="match status" value="1"/>
</dbReference>
<evidence type="ECO:0000256" key="4">
    <source>
        <dbReference type="SAM" id="SignalP"/>
    </source>
</evidence>
<keyword evidence="2 3" id="KW-0326">Glycosidase</keyword>
<evidence type="ECO:0000259" key="5">
    <source>
        <dbReference type="SMART" id="SM00458"/>
    </source>
</evidence>